<name>A0A8S1X7Y0_PAROT</name>
<comment type="caution">
    <text evidence="3">The sequence shown here is derived from an EMBL/GenBank/DDBJ whole genome shotgun (WGS) entry which is preliminary data.</text>
</comment>
<evidence type="ECO:0000313" key="4">
    <source>
        <dbReference type="Proteomes" id="UP000683925"/>
    </source>
</evidence>
<gene>
    <name evidence="3" type="ORF">POCTA_138.1.T1080158</name>
</gene>
<evidence type="ECO:0000256" key="1">
    <source>
        <dbReference type="SAM" id="Coils"/>
    </source>
</evidence>
<feature type="region of interest" description="Disordered" evidence="2">
    <location>
        <begin position="1"/>
        <end position="70"/>
    </location>
</feature>
<proteinExistence type="predicted"/>
<feature type="compositionally biased region" description="Basic residues" evidence="2">
    <location>
        <begin position="223"/>
        <end position="238"/>
    </location>
</feature>
<dbReference type="OrthoDB" id="303744at2759"/>
<reference evidence="3" key="1">
    <citation type="submission" date="2021-01" db="EMBL/GenBank/DDBJ databases">
        <authorList>
            <consortium name="Genoscope - CEA"/>
            <person name="William W."/>
        </authorList>
    </citation>
    <scope>NUCLEOTIDE SEQUENCE</scope>
</reference>
<feature type="coiled-coil region" evidence="1">
    <location>
        <begin position="716"/>
        <end position="750"/>
    </location>
</feature>
<sequence length="1076" mass="127009">MNTQNSFDTQFYESNLQEPNSIINNKRQRNSSRIKSPEQQLGQNNKLKSQSLQMQNTNKKRASKKKQGKVVSLINTTKKSFYPTQNKHPKQQVQSLTTTSRKLNLKNNDITLSETVLKKQHPKIGNAQDNINKLQIKQQNLQKDQNKQIHIKEENCKELKNNPNQKQIDLYQTLKKAQNSIFAKNYEIQILEEQKKKIENQVKLEQLKQKIQLKNKTIDQKIKSPKKAKKKATKKKQKPKEYQTDIHSLANQSKQDFFQQSSLKSADLQSDSSKKRSSSSARQDQKQIKSPQQLYNHSELILDNEINKLFKKYPPTTYLQKMIKKLILLFQDSQNISVTLSDFNFKVLIYQGIQKAVIKIQKAWKQHCIRKKQRNQKINQQEIKRLIQKHYKSLFNDQAQNKSHPVQINKLLKQKAQAQIVPNTKQIKQEDQNKNIVNNKNQLISQIIEEQKVINKIPLVVENQTDFQLCQSNQFSVSQNASNLEKAKMADEIQNELNGWNFQLETYDNDQKKTVAMRKLKNQMKHAIISIIQSQLSKFKVNSNQSDHSFDVKLLQSQEASTEKNFNEARKKVKALQDQSEAKLIQSSKDQITEISKSSILVLQSQLMKKDIELLNMREEAIQLRYFTEIKKVENDENKKAELNKWLKKELEDLQITRQYIELSKKKEASAMKKIQRDLMIASSFDENNSKLISLKQKVDERFSNLKKSKQSQSEVKILNNVYVQSENELEKLEETQSEDLDQENQIEQRQFLKEVIIQPNEEMNMKDKLDLIANDLISDILDNLTEELLNQQTQFGLVIQQLTPTMSQIPTSIIEIRYYLHNLFDYILPLYGEDIVQKINIPYGYSPQKRLELFYGNYSQQNMDQNYVNFVMLDQYFFEYEFHRLQENDFENLNHVSKALKELEHIHNRAIFDACNEVLNTFRPYYYNNGEPYPWEARIPQQTIKCEDFCEVLNKMESRIIQFANYLCGFLPIEEEYYVPREKQVILEAKSTEMMIQQMNMQQNPELYDTDLPYYYDPIIQIREQRVHKMLIADMQDSEFRWNLASDDKLELLMEIGDMVFEQCIEEFIQDAILL</sequence>
<evidence type="ECO:0000313" key="3">
    <source>
        <dbReference type="EMBL" id="CAD8195196.1"/>
    </source>
</evidence>
<feature type="compositionally biased region" description="Basic residues" evidence="2">
    <location>
        <begin position="58"/>
        <end position="68"/>
    </location>
</feature>
<dbReference type="Proteomes" id="UP000683925">
    <property type="component" value="Unassembled WGS sequence"/>
</dbReference>
<evidence type="ECO:0008006" key="5">
    <source>
        <dbReference type="Google" id="ProtNLM"/>
    </source>
</evidence>
<dbReference type="AlphaFoldDB" id="A0A8S1X7Y0"/>
<dbReference type="OMA" id="YNNGEPY"/>
<keyword evidence="4" id="KW-1185">Reference proteome</keyword>
<feature type="compositionally biased region" description="Polar residues" evidence="2">
    <location>
        <begin position="1"/>
        <end position="25"/>
    </location>
</feature>
<feature type="coiled-coil region" evidence="1">
    <location>
        <begin position="552"/>
        <end position="579"/>
    </location>
</feature>
<feature type="compositionally biased region" description="Polar residues" evidence="2">
    <location>
        <begin position="33"/>
        <end position="57"/>
    </location>
</feature>
<accession>A0A8S1X7Y0</accession>
<dbReference type="EMBL" id="CAJJDP010000108">
    <property type="protein sequence ID" value="CAD8195196.1"/>
    <property type="molecule type" value="Genomic_DNA"/>
</dbReference>
<keyword evidence="1" id="KW-0175">Coiled coil</keyword>
<organism evidence="3 4">
    <name type="scientific">Paramecium octaurelia</name>
    <dbReference type="NCBI Taxonomy" id="43137"/>
    <lineage>
        <taxon>Eukaryota</taxon>
        <taxon>Sar</taxon>
        <taxon>Alveolata</taxon>
        <taxon>Ciliophora</taxon>
        <taxon>Intramacronucleata</taxon>
        <taxon>Oligohymenophorea</taxon>
        <taxon>Peniculida</taxon>
        <taxon>Parameciidae</taxon>
        <taxon>Paramecium</taxon>
    </lineage>
</organism>
<dbReference type="PROSITE" id="PS50096">
    <property type="entry name" value="IQ"/>
    <property type="match status" value="1"/>
</dbReference>
<evidence type="ECO:0000256" key="2">
    <source>
        <dbReference type="SAM" id="MobiDB-lite"/>
    </source>
</evidence>
<protein>
    <recommendedName>
        <fullName evidence="5">DUF4378 domain-containing protein</fullName>
    </recommendedName>
</protein>
<feature type="region of interest" description="Disordered" evidence="2">
    <location>
        <begin position="218"/>
        <end position="244"/>
    </location>
</feature>
<feature type="region of interest" description="Disordered" evidence="2">
    <location>
        <begin position="263"/>
        <end position="292"/>
    </location>
</feature>